<dbReference type="PROSITE" id="PS50213">
    <property type="entry name" value="FAS1"/>
    <property type="match status" value="2"/>
</dbReference>
<dbReference type="InterPro" id="IPR000782">
    <property type="entry name" value="FAS1_domain"/>
</dbReference>
<evidence type="ECO:0000313" key="5">
    <source>
        <dbReference type="Proteomes" id="UP000383932"/>
    </source>
</evidence>
<dbReference type="SUPFAM" id="SSF82153">
    <property type="entry name" value="FAS1 domain"/>
    <property type="match status" value="2"/>
</dbReference>
<organism evidence="4 5">
    <name type="scientific">Ceratobasidium theobromae</name>
    <dbReference type="NCBI Taxonomy" id="1582974"/>
    <lineage>
        <taxon>Eukaryota</taxon>
        <taxon>Fungi</taxon>
        <taxon>Dikarya</taxon>
        <taxon>Basidiomycota</taxon>
        <taxon>Agaricomycotina</taxon>
        <taxon>Agaricomycetes</taxon>
        <taxon>Cantharellales</taxon>
        <taxon>Ceratobasidiaceae</taxon>
        <taxon>Ceratobasidium</taxon>
    </lineage>
</organism>
<keyword evidence="5" id="KW-1185">Reference proteome</keyword>
<evidence type="ECO:0000256" key="1">
    <source>
        <dbReference type="SAM" id="MobiDB-lite"/>
    </source>
</evidence>
<feature type="domain" description="FAS1" evidence="3">
    <location>
        <begin position="175"/>
        <end position="310"/>
    </location>
</feature>
<dbReference type="EMBL" id="SSOP01000247">
    <property type="protein sequence ID" value="KAB5589617.1"/>
    <property type="molecule type" value="Genomic_DNA"/>
</dbReference>
<sequence length="386" mass="39839">MHALAILAALVAPALAQETSYVAGLLGVLNAQNLTSLVTVAATLVNNSAGAALFSQLAQGNKTVFLPNNEAVDKVPQETRRNPALLTSILTYHVVDGHYNVSDIAIASNHTILRTFLTNPPLANLENGQGQALVGQRIPGNTPEFIILDTDETDITRTTSYQNLIIHVVNKVLTPPGSISQVAELFNLTALTSALTNVSALSTLEATKGVTIFAPRGIDIFTAVQQLGPQAQNATLISAILNNHVIKGQTVYSPAILSSPKNLVSAGGQPFSFITNSSGTFVTSGPATARIIRTDLLTNNGVMHVINGVLANPASNPAPVTPNQSESPAPTKSTTPTAAAQDGGAARAPINSGTSITATLPAAVHISVFSAFVAGMCMSYGGGLVL</sequence>
<feature type="domain" description="FAS1" evidence="3">
    <location>
        <begin position="22"/>
        <end position="173"/>
    </location>
</feature>
<feature type="region of interest" description="Disordered" evidence="1">
    <location>
        <begin position="314"/>
        <end position="348"/>
    </location>
</feature>
<gene>
    <name evidence="4" type="ORF">CTheo_6934</name>
</gene>
<reference evidence="4 5" key="1">
    <citation type="journal article" date="2019" name="Fungal Biol. Biotechnol.">
        <title>Draft genome sequence of fastidious pathogen Ceratobasidium theobromae, which causes vascular-streak dieback in Theobroma cacao.</title>
        <authorList>
            <person name="Ali S.S."/>
            <person name="Asman A."/>
            <person name="Shao J."/>
            <person name="Firmansyah A.P."/>
            <person name="Susilo A.W."/>
            <person name="Rosmana A."/>
            <person name="McMahon P."/>
            <person name="Junaid M."/>
            <person name="Guest D."/>
            <person name="Kheng T.Y."/>
            <person name="Meinhardt L.W."/>
            <person name="Bailey B.A."/>
        </authorList>
    </citation>
    <scope>NUCLEOTIDE SEQUENCE [LARGE SCALE GENOMIC DNA]</scope>
    <source>
        <strain evidence="4 5">CT2</strain>
    </source>
</reference>
<dbReference type="GO" id="GO:0000329">
    <property type="term" value="C:fungal-type vacuole membrane"/>
    <property type="evidence" value="ECO:0007669"/>
    <property type="project" value="TreeGrafter"/>
</dbReference>
<dbReference type="Proteomes" id="UP000383932">
    <property type="component" value="Unassembled WGS sequence"/>
</dbReference>
<protein>
    <submittedName>
        <fullName evidence="4">Transforming growth factor-beta-induced protein ig-h3</fullName>
    </submittedName>
</protein>
<dbReference type="OrthoDB" id="286301at2759"/>
<dbReference type="GO" id="GO:0005615">
    <property type="term" value="C:extracellular space"/>
    <property type="evidence" value="ECO:0007669"/>
    <property type="project" value="TreeGrafter"/>
</dbReference>
<feature type="signal peptide" evidence="2">
    <location>
        <begin position="1"/>
        <end position="16"/>
    </location>
</feature>
<dbReference type="GO" id="GO:0016236">
    <property type="term" value="P:macroautophagy"/>
    <property type="evidence" value="ECO:0007669"/>
    <property type="project" value="TreeGrafter"/>
</dbReference>
<keyword evidence="2" id="KW-0732">Signal</keyword>
<dbReference type="Gene3D" id="2.30.180.10">
    <property type="entry name" value="FAS1 domain"/>
    <property type="match status" value="2"/>
</dbReference>
<feature type="compositionally biased region" description="Low complexity" evidence="1">
    <location>
        <begin position="325"/>
        <end position="348"/>
    </location>
</feature>
<evidence type="ECO:0000259" key="3">
    <source>
        <dbReference type="PROSITE" id="PS50213"/>
    </source>
</evidence>
<dbReference type="AlphaFoldDB" id="A0A5N5QE67"/>
<dbReference type="InterPro" id="IPR050904">
    <property type="entry name" value="Adhesion/Biosynth-related"/>
</dbReference>
<proteinExistence type="predicted"/>
<evidence type="ECO:0000256" key="2">
    <source>
        <dbReference type="SAM" id="SignalP"/>
    </source>
</evidence>
<dbReference type="PANTHER" id="PTHR10900">
    <property type="entry name" value="PERIOSTIN-RELATED"/>
    <property type="match status" value="1"/>
</dbReference>
<dbReference type="PANTHER" id="PTHR10900:SF122">
    <property type="entry name" value="FAS1 DOMAIN-CONTAINING PROTEIN"/>
    <property type="match status" value="1"/>
</dbReference>
<name>A0A5N5QE67_9AGAM</name>
<comment type="caution">
    <text evidence="4">The sequence shown here is derived from an EMBL/GenBank/DDBJ whole genome shotgun (WGS) entry which is preliminary data.</text>
</comment>
<dbReference type="SMART" id="SM00554">
    <property type="entry name" value="FAS1"/>
    <property type="match status" value="2"/>
</dbReference>
<evidence type="ECO:0000313" key="4">
    <source>
        <dbReference type="EMBL" id="KAB5589617.1"/>
    </source>
</evidence>
<accession>A0A5N5QE67</accession>
<dbReference type="InterPro" id="IPR036378">
    <property type="entry name" value="FAS1_dom_sf"/>
</dbReference>
<feature type="chain" id="PRO_5024295148" evidence="2">
    <location>
        <begin position="17"/>
        <end position="386"/>
    </location>
</feature>
<dbReference type="Pfam" id="PF02469">
    <property type="entry name" value="Fasciclin"/>
    <property type="match status" value="2"/>
</dbReference>